<evidence type="ECO:0000313" key="6">
    <source>
        <dbReference type="Proteomes" id="UP000001070"/>
    </source>
</evidence>
<feature type="non-terminal residue" evidence="5">
    <location>
        <position position="1"/>
    </location>
</feature>
<organism evidence="6">
    <name type="scientific">Drosophila grimshawi</name>
    <name type="common">Hawaiian fruit fly</name>
    <name type="synonym">Idiomyia grimshawi</name>
    <dbReference type="NCBI Taxonomy" id="7222"/>
    <lineage>
        <taxon>Eukaryota</taxon>
        <taxon>Metazoa</taxon>
        <taxon>Ecdysozoa</taxon>
        <taxon>Arthropoda</taxon>
        <taxon>Hexapoda</taxon>
        <taxon>Insecta</taxon>
        <taxon>Pterygota</taxon>
        <taxon>Neoptera</taxon>
        <taxon>Endopterygota</taxon>
        <taxon>Diptera</taxon>
        <taxon>Brachycera</taxon>
        <taxon>Muscomorpha</taxon>
        <taxon>Ephydroidea</taxon>
        <taxon>Drosophilidae</taxon>
        <taxon>Drosophila</taxon>
        <taxon>Hawaiian Drosophila</taxon>
    </lineage>
</organism>
<dbReference type="AlphaFoldDB" id="B4J681"/>
<proteinExistence type="predicted"/>
<keyword evidence="1 2" id="KW-0694">RNA-binding</keyword>
<evidence type="ECO:0000256" key="2">
    <source>
        <dbReference type="PROSITE-ProRule" id="PRU00176"/>
    </source>
</evidence>
<dbReference type="HOGENOM" id="CLU_757752_0_0_1"/>
<feature type="compositionally biased region" description="Basic and acidic residues" evidence="3">
    <location>
        <begin position="146"/>
        <end position="157"/>
    </location>
</feature>
<name>B4J681_DROGR</name>
<dbReference type="SUPFAM" id="SSF54928">
    <property type="entry name" value="RNA-binding domain, RBD"/>
    <property type="match status" value="2"/>
</dbReference>
<feature type="compositionally biased region" description="Basic residues" evidence="3">
    <location>
        <begin position="163"/>
        <end position="177"/>
    </location>
</feature>
<feature type="domain" description="RRM" evidence="4">
    <location>
        <begin position="38"/>
        <end position="116"/>
    </location>
</feature>
<dbReference type="SMR" id="B4J681"/>
<accession>B4J681</accession>
<feature type="compositionally biased region" description="Basic residues" evidence="3">
    <location>
        <begin position="349"/>
        <end position="360"/>
    </location>
</feature>
<protein>
    <submittedName>
        <fullName evidence="5">GH21118</fullName>
    </submittedName>
</protein>
<dbReference type="PANTHER" id="PTHR48034">
    <property type="entry name" value="TRANSFORMER-2 SEX-DETERMINING PROTEIN-RELATED"/>
    <property type="match status" value="1"/>
</dbReference>
<dbReference type="InterPro" id="IPR012677">
    <property type="entry name" value="Nucleotide-bd_a/b_plait_sf"/>
</dbReference>
<dbReference type="SMART" id="SM00360">
    <property type="entry name" value="RRM"/>
    <property type="match status" value="2"/>
</dbReference>
<dbReference type="InterPro" id="IPR000504">
    <property type="entry name" value="RRM_dom"/>
</dbReference>
<evidence type="ECO:0000256" key="3">
    <source>
        <dbReference type="SAM" id="MobiDB-lite"/>
    </source>
</evidence>
<dbReference type="eggNOG" id="KOG0118">
    <property type="taxonomic scope" value="Eukaryota"/>
</dbReference>
<dbReference type="InterPro" id="IPR050441">
    <property type="entry name" value="RBM"/>
</dbReference>
<dbReference type="GO" id="GO:0003723">
    <property type="term" value="F:RNA binding"/>
    <property type="evidence" value="ECO:0007669"/>
    <property type="project" value="UniProtKB-UniRule"/>
</dbReference>
<feature type="region of interest" description="Disordered" evidence="3">
    <location>
        <begin position="289"/>
        <end position="366"/>
    </location>
</feature>
<dbReference type="Pfam" id="PF00076">
    <property type="entry name" value="RRM_1"/>
    <property type="match status" value="2"/>
</dbReference>
<dbReference type="STRING" id="7222.B4J681"/>
<feature type="region of interest" description="Disordered" evidence="3">
    <location>
        <begin position="115"/>
        <end position="210"/>
    </location>
</feature>
<feature type="region of interest" description="Disordered" evidence="3">
    <location>
        <begin position="1"/>
        <end position="32"/>
    </location>
</feature>
<sequence length="366" mass="42404">RHRRSSSSSSPTPSSRRYSSHKSPNHQWSSRGQAQPCRCLGIFGLDSFTSEDKLHKVFSKFGRIERIQTVNFLQTRISRGFCFIYFKNLSDARRAKEACKGMVIDGHSIRADYSISQRAHSPTPGVYRGRPSYSASPYSPATESSDSARSRQRRSDVEVYSSRHPKSKSGFSQRRRSFSGSESPPARRHNSNRRLSRDYRMRQVRSQDNPQASRCIGVFGLHTKTTQLKVRELFNKFGPIERIQMVIDAHTHRSRGFCFIYYENIGDARVAKDACTGMDVDGRRIRVDYSITQRPHTPTPGVYMGRPSRESRSRRRNRRDSSSVSPNESKRRNYRSRQRYDRSCSRSRSYSRSRSPRKPSRYSSHY</sequence>
<keyword evidence="6" id="KW-1185">Reference proteome</keyword>
<gene>
    <name evidence="5" type="primary">Dgri\GH21118</name>
    <name evidence="5" type="ORF">Dgri_GH21118</name>
</gene>
<dbReference type="OrthoDB" id="439808at2759"/>
<dbReference type="PROSITE" id="PS50102">
    <property type="entry name" value="RRM"/>
    <property type="match status" value="2"/>
</dbReference>
<dbReference type="InterPro" id="IPR035979">
    <property type="entry name" value="RBD_domain_sf"/>
</dbReference>
<feature type="compositionally biased region" description="Low complexity" evidence="3">
    <location>
        <begin position="131"/>
        <end position="145"/>
    </location>
</feature>
<evidence type="ECO:0000313" key="5">
    <source>
        <dbReference type="EMBL" id="EDW00854.1"/>
    </source>
</evidence>
<evidence type="ECO:0000256" key="1">
    <source>
        <dbReference type="ARBA" id="ARBA00022884"/>
    </source>
</evidence>
<reference evidence="5 6" key="1">
    <citation type="journal article" date="2007" name="Nature">
        <title>Evolution of genes and genomes on the Drosophila phylogeny.</title>
        <authorList>
            <consortium name="Drosophila 12 Genomes Consortium"/>
            <person name="Clark A.G."/>
            <person name="Eisen M.B."/>
            <person name="Smith D.R."/>
            <person name="Bergman C.M."/>
            <person name="Oliver B."/>
            <person name="Markow T.A."/>
            <person name="Kaufman T.C."/>
            <person name="Kellis M."/>
            <person name="Gelbart W."/>
            <person name="Iyer V.N."/>
            <person name="Pollard D.A."/>
            <person name="Sackton T.B."/>
            <person name="Larracuente A.M."/>
            <person name="Singh N.D."/>
            <person name="Abad J.P."/>
            <person name="Abt D.N."/>
            <person name="Adryan B."/>
            <person name="Aguade M."/>
            <person name="Akashi H."/>
            <person name="Anderson W.W."/>
            <person name="Aquadro C.F."/>
            <person name="Ardell D.H."/>
            <person name="Arguello R."/>
            <person name="Artieri C.G."/>
            <person name="Barbash D.A."/>
            <person name="Barker D."/>
            <person name="Barsanti P."/>
            <person name="Batterham P."/>
            <person name="Batzoglou S."/>
            <person name="Begun D."/>
            <person name="Bhutkar A."/>
            <person name="Blanco E."/>
            <person name="Bosak S.A."/>
            <person name="Bradley R.K."/>
            <person name="Brand A.D."/>
            <person name="Brent M.R."/>
            <person name="Brooks A.N."/>
            <person name="Brown R.H."/>
            <person name="Butlin R.K."/>
            <person name="Caggese C."/>
            <person name="Calvi B.R."/>
            <person name="Bernardo de Carvalho A."/>
            <person name="Caspi A."/>
            <person name="Castrezana S."/>
            <person name="Celniker S.E."/>
            <person name="Chang J.L."/>
            <person name="Chapple C."/>
            <person name="Chatterji S."/>
            <person name="Chinwalla A."/>
            <person name="Civetta A."/>
            <person name="Clifton S.W."/>
            <person name="Comeron J.M."/>
            <person name="Costello J.C."/>
            <person name="Coyne J.A."/>
            <person name="Daub J."/>
            <person name="David R.G."/>
            <person name="Delcher A.L."/>
            <person name="Delehaunty K."/>
            <person name="Do C.B."/>
            <person name="Ebling H."/>
            <person name="Edwards K."/>
            <person name="Eickbush T."/>
            <person name="Evans J.D."/>
            <person name="Filipski A."/>
            <person name="Findeiss S."/>
            <person name="Freyhult E."/>
            <person name="Fulton L."/>
            <person name="Fulton R."/>
            <person name="Garcia A.C."/>
            <person name="Gardiner A."/>
            <person name="Garfield D.A."/>
            <person name="Garvin B.E."/>
            <person name="Gibson G."/>
            <person name="Gilbert D."/>
            <person name="Gnerre S."/>
            <person name="Godfrey J."/>
            <person name="Good R."/>
            <person name="Gotea V."/>
            <person name="Gravely B."/>
            <person name="Greenberg A.J."/>
            <person name="Griffiths-Jones S."/>
            <person name="Gross S."/>
            <person name="Guigo R."/>
            <person name="Gustafson E.A."/>
            <person name="Haerty W."/>
            <person name="Hahn M.W."/>
            <person name="Halligan D.L."/>
            <person name="Halpern A.L."/>
            <person name="Halter G.M."/>
            <person name="Han M.V."/>
            <person name="Heger A."/>
            <person name="Hillier L."/>
            <person name="Hinrichs A.S."/>
            <person name="Holmes I."/>
            <person name="Hoskins R.A."/>
            <person name="Hubisz M.J."/>
            <person name="Hultmark D."/>
            <person name="Huntley M.A."/>
            <person name="Jaffe D.B."/>
            <person name="Jagadeeshan S."/>
            <person name="Jeck W.R."/>
            <person name="Johnson J."/>
            <person name="Jones C.D."/>
            <person name="Jordan W.C."/>
            <person name="Karpen G.H."/>
            <person name="Kataoka E."/>
            <person name="Keightley P.D."/>
            <person name="Kheradpour P."/>
            <person name="Kirkness E.F."/>
            <person name="Koerich L.B."/>
            <person name="Kristiansen K."/>
            <person name="Kudrna D."/>
            <person name="Kulathinal R.J."/>
            <person name="Kumar S."/>
            <person name="Kwok R."/>
            <person name="Lander E."/>
            <person name="Langley C.H."/>
            <person name="Lapoint R."/>
            <person name="Lazzaro B.P."/>
            <person name="Lee S.J."/>
            <person name="Levesque L."/>
            <person name="Li R."/>
            <person name="Lin C.F."/>
            <person name="Lin M.F."/>
            <person name="Lindblad-Toh K."/>
            <person name="Llopart A."/>
            <person name="Long M."/>
            <person name="Low L."/>
            <person name="Lozovsky E."/>
            <person name="Lu J."/>
            <person name="Luo M."/>
            <person name="Machado C.A."/>
            <person name="Makalowski W."/>
            <person name="Marzo M."/>
            <person name="Matsuda M."/>
            <person name="Matzkin L."/>
            <person name="McAllister B."/>
            <person name="McBride C.S."/>
            <person name="McKernan B."/>
            <person name="McKernan K."/>
            <person name="Mendez-Lago M."/>
            <person name="Minx P."/>
            <person name="Mollenhauer M.U."/>
            <person name="Montooth K."/>
            <person name="Mount S.M."/>
            <person name="Mu X."/>
            <person name="Myers E."/>
            <person name="Negre B."/>
            <person name="Newfeld S."/>
            <person name="Nielsen R."/>
            <person name="Noor M.A."/>
            <person name="O'Grady P."/>
            <person name="Pachter L."/>
            <person name="Papaceit M."/>
            <person name="Parisi M.J."/>
            <person name="Parisi M."/>
            <person name="Parts L."/>
            <person name="Pedersen J.S."/>
            <person name="Pesole G."/>
            <person name="Phillippy A.M."/>
            <person name="Ponting C.P."/>
            <person name="Pop M."/>
            <person name="Porcelli D."/>
            <person name="Powell J.R."/>
            <person name="Prohaska S."/>
            <person name="Pruitt K."/>
            <person name="Puig M."/>
            <person name="Quesneville H."/>
            <person name="Ram K.R."/>
            <person name="Rand D."/>
            <person name="Rasmussen M.D."/>
            <person name="Reed L.K."/>
            <person name="Reenan R."/>
            <person name="Reily A."/>
            <person name="Remington K.A."/>
            <person name="Rieger T.T."/>
            <person name="Ritchie M.G."/>
            <person name="Robin C."/>
            <person name="Rogers Y.H."/>
            <person name="Rohde C."/>
            <person name="Rozas J."/>
            <person name="Rubenfield M.J."/>
            <person name="Ruiz A."/>
            <person name="Russo S."/>
            <person name="Salzberg S.L."/>
            <person name="Sanchez-Gracia A."/>
            <person name="Saranga D.J."/>
            <person name="Sato H."/>
            <person name="Schaeffer S.W."/>
            <person name="Schatz M.C."/>
            <person name="Schlenke T."/>
            <person name="Schwartz R."/>
            <person name="Segarra C."/>
            <person name="Singh R.S."/>
            <person name="Sirot L."/>
            <person name="Sirota M."/>
            <person name="Sisneros N.B."/>
            <person name="Smith C.D."/>
            <person name="Smith T.F."/>
            <person name="Spieth J."/>
            <person name="Stage D.E."/>
            <person name="Stark A."/>
            <person name="Stephan W."/>
            <person name="Strausberg R.L."/>
            <person name="Strempel S."/>
            <person name="Sturgill D."/>
            <person name="Sutton G."/>
            <person name="Sutton G.G."/>
            <person name="Tao W."/>
            <person name="Teichmann S."/>
            <person name="Tobari Y.N."/>
            <person name="Tomimura Y."/>
            <person name="Tsolas J.M."/>
            <person name="Valente V.L."/>
            <person name="Venter E."/>
            <person name="Venter J.C."/>
            <person name="Vicario S."/>
            <person name="Vieira F.G."/>
            <person name="Vilella A.J."/>
            <person name="Villasante A."/>
            <person name="Walenz B."/>
            <person name="Wang J."/>
            <person name="Wasserman M."/>
            <person name="Watts T."/>
            <person name="Wilson D."/>
            <person name="Wilson R.K."/>
            <person name="Wing R.A."/>
            <person name="Wolfner M.F."/>
            <person name="Wong A."/>
            <person name="Wong G.K."/>
            <person name="Wu C.I."/>
            <person name="Wu G."/>
            <person name="Yamamoto D."/>
            <person name="Yang H.P."/>
            <person name="Yang S.P."/>
            <person name="Yorke J.A."/>
            <person name="Yoshida K."/>
            <person name="Zdobnov E."/>
            <person name="Zhang P."/>
            <person name="Zhang Y."/>
            <person name="Zimin A.V."/>
            <person name="Baldwin J."/>
            <person name="Abdouelleil A."/>
            <person name="Abdulkadir J."/>
            <person name="Abebe A."/>
            <person name="Abera B."/>
            <person name="Abreu J."/>
            <person name="Acer S.C."/>
            <person name="Aftuck L."/>
            <person name="Alexander A."/>
            <person name="An P."/>
            <person name="Anderson E."/>
            <person name="Anderson S."/>
            <person name="Arachi H."/>
            <person name="Azer M."/>
            <person name="Bachantsang P."/>
            <person name="Barry A."/>
            <person name="Bayul T."/>
            <person name="Berlin A."/>
            <person name="Bessette D."/>
            <person name="Bloom T."/>
            <person name="Blye J."/>
            <person name="Boguslavskiy L."/>
            <person name="Bonnet C."/>
            <person name="Boukhgalter B."/>
            <person name="Bourzgui I."/>
            <person name="Brown A."/>
            <person name="Cahill P."/>
            <person name="Channer S."/>
            <person name="Cheshatsang Y."/>
            <person name="Chuda L."/>
            <person name="Citroen M."/>
            <person name="Collymore A."/>
            <person name="Cooke P."/>
            <person name="Costello M."/>
            <person name="D'Aco K."/>
            <person name="Daza R."/>
            <person name="De Haan G."/>
            <person name="DeGray S."/>
            <person name="DeMaso C."/>
            <person name="Dhargay N."/>
            <person name="Dooley K."/>
            <person name="Dooley E."/>
            <person name="Doricent M."/>
            <person name="Dorje P."/>
            <person name="Dorjee K."/>
            <person name="Dupes A."/>
            <person name="Elong R."/>
            <person name="Falk J."/>
            <person name="Farina A."/>
            <person name="Faro S."/>
            <person name="Ferguson D."/>
            <person name="Fisher S."/>
            <person name="Foley C.D."/>
            <person name="Franke A."/>
            <person name="Friedrich D."/>
            <person name="Gadbois L."/>
            <person name="Gearin G."/>
            <person name="Gearin C.R."/>
            <person name="Giannoukos G."/>
            <person name="Goode T."/>
            <person name="Graham J."/>
            <person name="Grandbois E."/>
            <person name="Grewal S."/>
            <person name="Gyaltsen K."/>
            <person name="Hafez N."/>
            <person name="Hagos B."/>
            <person name="Hall J."/>
            <person name="Henson C."/>
            <person name="Hollinger A."/>
            <person name="Honan T."/>
            <person name="Huard M.D."/>
            <person name="Hughes L."/>
            <person name="Hurhula B."/>
            <person name="Husby M.E."/>
            <person name="Kamat A."/>
            <person name="Kanga B."/>
            <person name="Kashin S."/>
            <person name="Khazanovich D."/>
            <person name="Kisner P."/>
            <person name="Lance K."/>
            <person name="Lara M."/>
            <person name="Lee W."/>
            <person name="Lennon N."/>
            <person name="Letendre F."/>
            <person name="LeVine R."/>
            <person name="Lipovsky A."/>
            <person name="Liu X."/>
            <person name="Liu J."/>
            <person name="Liu S."/>
            <person name="Lokyitsang T."/>
            <person name="Lokyitsang Y."/>
            <person name="Lubonja R."/>
            <person name="Lui A."/>
            <person name="MacDonald P."/>
            <person name="Magnisalis V."/>
            <person name="Maru K."/>
            <person name="Matthews C."/>
            <person name="McCusker W."/>
            <person name="McDonough S."/>
            <person name="Mehta T."/>
            <person name="Meldrim J."/>
            <person name="Meneus L."/>
            <person name="Mihai O."/>
            <person name="Mihalev A."/>
            <person name="Mihova T."/>
            <person name="Mittelman R."/>
            <person name="Mlenga V."/>
            <person name="Montmayeur A."/>
            <person name="Mulrain L."/>
            <person name="Navidi A."/>
            <person name="Naylor J."/>
            <person name="Negash T."/>
            <person name="Nguyen T."/>
            <person name="Nguyen N."/>
            <person name="Nicol R."/>
            <person name="Norbu C."/>
            <person name="Norbu N."/>
            <person name="Novod N."/>
            <person name="O'Neill B."/>
            <person name="Osman S."/>
            <person name="Markiewicz E."/>
            <person name="Oyono O.L."/>
            <person name="Patti C."/>
            <person name="Phunkhang P."/>
            <person name="Pierre F."/>
            <person name="Priest M."/>
            <person name="Raghuraman S."/>
            <person name="Rege F."/>
            <person name="Reyes R."/>
            <person name="Rise C."/>
            <person name="Rogov P."/>
            <person name="Ross K."/>
            <person name="Ryan E."/>
            <person name="Settipalli S."/>
            <person name="Shea T."/>
            <person name="Sherpa N."/>
            <person name="Shi L."/>
            <person name="Shih D."/>
            <person name="Sparrow T."/>
            <person name="Spaulding J."/>
            <person name="Stalker J."/>
            <person name="Stange-Thomann N."/>
            <person name="Stavropoulos S."/>
            <person name="Stone C."/>
            <person name="Strader C."/>
            <person name="Tesfaye S."/>
            <person name="Thomson T."/>
            <person name="Thoulutsang Y."/>
            <person name="Thoulutsang D."/>
            <person name="Topham K."/>
            <person name="Topping I."/>
            <person name="Tsamla T."/>
            <person name="Vassiliev H."/>
            <person name="Vo A."/>
            <person name="Wangchuk T."/>
            <person name="Wangdi T."/>
            <person name="Weiand M."/>
            <person name="Wilkinson J."/>
            <person name="Wilson A."/>
            <person name="Yadav S."/>
            <person name="Young G."/>
            <person name="Yu Q."/>
            <person name="Zembek L."/>
            <person name="Zhong D."/>
            <person name="Zimmer A."/>
            <person name="Zwirko Z."/>
            <person name="Jaffe D.B."/>
            <person name="Alvarez P."/>
            <person name="Brockman W."/>
            <person name="Butler J."/>
            <person name="Chin C."/>
            <person name="Gnerre S."/>
            <person name="Grabherr M."/>
            <person name="Kleber M."/>
            <person name="Mauceli E."/>
            <person name="MacCallum I."/>
        </authorList>
    </citation>
    <scope>NUCLEOTIDE SEQUENCE [LARGE SCALE GENOMIC DNA]</scope>
    <source>
        <strain evidence="6">Tucson 15287-2541.00</strain>
    </source>
</reference>
<feature type="domain" description="RRM" evidence="4">
    <location>
        <begin position="214"/>
        <end position="292"/>
    </location>
</feature>
<dbReference type="InParanoid" id="B4J681"/>
<evidence type="ECO:0000259" key="4">
    <source>
        <dbReference type="PROSITE" id="PS50102"/>
    </source>
</evidence>
<dbReference type="EMBL" id="CH916367">
    <property type="protein sequence ID" value="EDW00854.1"/>
    <property type="molecule type" value="Genomic_DNA"/>
</dbReference>
<dbReference type="CDD" id="cd12363">
    <property type="entry name" value="RRM_TRA2"/>
    <property type="match status" value="1"/>
</dbReference>
<dbReference type="OMA" id="ACKGMVI"/>
<feature type="compositionally biased region" description="Low complexity" evidence="3">
    <location>
        <begin position="1"/>
        <end position="17"/>
    </location>
</feature>
<dbReference type="Gene3D" id="3.30.70.330">
    <property type="match status" value="2"/>
</dbReference>
<dbReference type="Proteomes" id="UP000001070">
    <property type="component" value="Unassembled WGS sequence"/>
</dbReference>